<sequence>MFQSLYDGCMKVGAALIKKLDLKDGDCLLVYGYNSWEFLCAVIAGLAAGALVRTMRAMDSDYEVIQELAQMKVSYIFITDEKRQLANIIKQEMEQKNLKDLKHIIIIDNAWEEKEFYALRMLIRDCDHQLTDSEVYDPKGNQETIAMILESSGTEGPVKGVLLGHYDLATVFAKSNIFDVKENDILSGHSFIGHLSGLATNFLSIIYGSKLVSFRVPNADSILEAITQYKITVGLFSPYYLDLMQTNMKGKRNINLNSLTQVFVSGSRLSKKTTEEFLWKQKECKVFGNVYLLTEATGILMLAINHPNVDSIGNVAAGVQAKVINAKGELLGANKIGELCVKPVIKFKGYHNDKESTDRILDKHGWLHTSDIGYFDNNENFYIIDHSHNVIRRGDEIFSPVEVEAVLLQHFAVKEVCCVGRRDGIHAFVIPDELFKENVTSSDIKTFVNNKVNNNRKIRGVHFVPKIPRTDFGKVLREKLCLIYNHILQEHKHRRSQTNLTQIPENK</sequence>
<dbReference type="Gene3D" id="3.30.300.30">
    <property type="match status" value="1"/>
</dbReference>
<dbReference type="InterPro" id="IPR025110">
    <property type="entry name" value="AMP-bd_C"/>
</dbReference>
<proteinExistence type="inferred from homology"/>
<keyword evidence="4" id="KW-0576">Peroxisome</keyword>
<evidence type="ECO:0000313" key="7">
    <source>
        <dbReference type="EMBL" id="RWS25288.1"/>
    </source>
</evidence>
<dbReference type="Gene3D" id="3.40.50.980">
    <property type="match status" value="2"/>
</dbReference>
<evidence type="ECO:0000256" key="4">
    <source>
        <dbReference type="ARBA" id="ARBA00023140"/>
    </source>
</evidence>
<dbReference type="EMBL" id="NCKV01003868">
    <property type="protein sequence ID" value="RWS25288.1"/>
    <property type="molecule type" value="Genomic_DNA"/>
</dbReference>
<dbReference type="PANTHER" id="PTHR24096">
    <property type="entry name" value="LONG-CHAIN-FATTY-ACID--COA LIGASE"/>
    <property type="match status" value="1"/>
</dbReference>
<comment type="subcellular location">
    <subcellularLocation>
        <location evidence="1">Peroxisome</location>
    </subcellularLocation>
</comment>
<evidence type="ECO:0000259" key="6">
    <source>
        <dbReference type="Pfam" id="PF13193"/>
    </source>
</evidence>
<evidence type="ECO:0000256" key="1">
    <source>
        <dbReference type="ARBA" id="ARBA00004275"/>
    </source>
</evidence>
<keyword evidence="8" id="KW-1185">Reference proteome</keyword>
<name>A0A443SCL4_9ACAR</name>
<comment type="similarity">
    <text evidence="2">Belongs to the ATP-dependent AMP-binding enzyme family.</text>
</comment>
<dbReference type="Pfam" id="PF00501">
    <property type="entry name" value="AMP-binding"/>
    <property type="match status" value="1"/>
</dbReference>
<feature type="domain" description="AMP-binding enzyme C-terminal" evidence="6">
    <location>
        <begin position="402"/>
        <end position="474"/>
    </location>
</feature>
<dbReference type="Pfam" id="PF13193">
    <property type="entry name" value="AMP-binding_C"/>
    <property type="match status" value="1"/>
</dbReference>
<reference evidence="7 8" key="1">
    <citation type="journal article" date="2018" name="Gigascience">
        <title>Genomes of trombidid mites reveal novel predicted allergens and laterally-transferred genes associated with secondary metabolism.</title>
        <authorList>
            <person name="Dong X."/>
            <person name="Chaisiri K."/>
            <person name="Xia D."/>
            <person name="Armstrong S.D."/>
            <person name="Fang Y."/>
            <person name="Donnelly M.J."/>
            <person name="Kadowaki T."/>
            <person name="McGarry J.W."/>
            <person name="Darby A.C."/>
            <person name="Makepeace B.L."/>
        </authorList>
    </citation>
    <scope>NUCLEOTIDE SEQUENCE [LARGE SCALE GENOMIC DNA]</scope>
    <source>
        <strain evidence="7">UoL-UT</strain>
    </source>
</reference>
<evidence type="ECO:0000259" key="5">
    <source>
        <dbReference type="Pfam" id="PF00501"/>
    </source>
</evidence>
<dbReference type="PANTHER" id="PTHR24096:SF149">
    <property type="entry name" value="AMP-BINDING DOMAIN-CONTAINING PROTEIN-RELATED"/>
    <property type="match status" value="1"/>
</dbReference>
<evidence type="ECO:0000256" key="3">
    <source>
        <dbReference type="ARBA" id="ARBA00022598"/>
    </source>
</evidence>
<evidence type="ECO:0000313" key="8">
    <source>
        <dbReference type="Proteomes" id="UP000288716"/>
    </source>
</evidence>
<gene>
    <name evidence="7" type="ORF">B4U80_06600</name>
</gene>
<dbReference type="GO" id="GO:0016405">
    <property type="term" value="F:CoA-ligase activity"/>
    <property type="evidence" value="ECO:0007669"/>
    <property type="project" value="TreeGrafter"/>
</dbReference>
<feature type="domain" description="AMP-dependent synthetase/ligase" evidence="5">
    <location>
        <begin position="2"/>
        <end position="351"/>
    </location>
</feature>
<dbReference type="InterPro" id="IPR045851">
    <property type="entry name" value="AMP-bd_C_sf"/>
</dbReference>
<evidence type="ECO:0000256" key="2">
    <source>
        <dbReference type="ARBA" id="ARBA00006432"/>
    </source>
</evidence>
<dbReference type="Proteomes" id="UP000288716">
    <property type="component" value="Unassembled WGS sequence"/>
</dbReference>
<dbReference type="STRING" id="299467.A0A443SCL4"/>
<dbReference type="OrthoDB" id="10253869at2759"/>
<organism evidence="7 8">
    <name type="scientific">Leptotrombidium deliense</name>
    <dbReference type="NCBI Taxonomy" id="299467"/>
    <lineage>
        <taxon>Eukaryota</taxon>
        <taxon>Metazoa</taxon>
        <taxon>Ecdysozoa</taxon>
        <taxon>Arthropoda</taxon>
        <taxon>Chelicerata</taxon>
        <taxon>Arachnida</taxon>
        <taxon>Acari</taxon>
        <taxon>Acariformes</taxon>
        <taxon>Trombidiformes</taxon>
        <taxon>Prostigmata</taxon>
        <taxon>Anystina</taxon>
        <taxon>Parasitengona</taxon>
        <taxon>Trombiculoidea</taxon>
        <taxon>Trombiculidae</taxon>
        <taxon>Leptotrombidium</taxon>
    </lineage>
</organism>
<dbReference type="GO" id="GO:0005777">
    <property type="term" value="C:peroxisome"/>
    <property type="evidence" value="ECO:0007669"/>
    <property type="project" value="UniProtKB-SubCell"/>
</dbReference>
<dbReference type="SUPFAM" id="SSF56801">
    <property type="entry name" value="Acetyl-CoA synthetase-like"/>
    <property type="match status" value="1"/>
</dbReference>
<dbReference type="VEuPathDB" id="VectorBase:LDEU006752"/>
<keyword evidence="3" id="KW-0436">Ligase</keyword>
<dbReference type="AlphaFoldDB" id="A0A443SCL4"/>
<dbReference type="InterPro" id="IPR000873">
    <property type="entry name" value="AMP-dep_synth/lig_dom"/>
</dbReference>
<accession>A0A443SCL4</accession>
<protein>
    <submittedName>
        <fullName evidence="7">Luciferase-like protein</fullName>
    </submittedName>
</protein>
<comment type="caution">
    <text evidence="7">The sequence shown here is derived from an EMBL/GenBank/DDBJ whole genome shotgun (WGS) entry which is preliminary data.</text>
</comment>
<dbReference type="Gene3D" id="2.30.38.10">
    <property type="entry name" value="Luciferase, Domain 3"/>
    <property type="match status" value="1"/>
</dbReference>